<organism evidence="2">
    <name type="scientific">bioreactor metagenome</name>
    <dbReference type="NCBI Taxonomy" id="1076179"/>
    <lineage>
        <taxon>unclassified sequences</taxon>
        <taxon>metagenomes</taxon>
        <taxon>ecological metagenomes</taxon>
    </lineage>
</organism>
<comment type="caution">
    <text evidence="2">The sequence shown here is derived from an EMBL/GenBank/DDBJ whole genome shotgun (WGS) entry which is preliminary data.</text>
</comment>
<sequence>MPETEQVLDGLAGPARLVGADRGVAVRVAEVAHHDRHPGRQLHPGRCRRLQPQHHHAVDRLAQLGERLEQVLGAGRGGVDQHHRVVLVAQRLDHRLGDVRLTGPGQLVTDHADGAERAVPQRPGGPVRQVAELAHRRPDPLRRRRPDRLLAPGDTGHGLRRHPGDPGDVGHRHRPSGVHPAADGRAAHAGVPRDPPSRRSPQNTVCVAPGSITARSWRLTNAFAGQDIGSVATPVRR</sequence>
<dbReference type="AlphaFoldDB" id="A0A644ZE16"/>
<evidence type="ECO:0000256" key="1">
    <source>
        <dbReference type="SAM" id="MobiDB-lite"/>
    </source>
</evidence>
<proteinExistence type="predicted"/>
<dbReference type="EMBL" id="VSSQ01008531">
    <property type="protein sequence ID" value="MPM39125.1"/>
    <property type="molecule type" value="Genomic_DNA"/>
</dbReference>
<reference evidence="2" key="1">
    <citation type="submission" date="2019-08" db="EMBL/GenBank/DDBJ databases">
        <authorList>
            <person name="Kucharzyk K."/>
            <person name="Murdoch R.W."/>
            <person name="Higgins S."/>
            <person name="Loffler F."/>
        </authorList>
    </citation>
    <scope>NUCLEOTIDE SEQUENCE</scope>
</reference>
<protein>
    <submittedName>
        <fullName evidence="2">Uncharacterized protein</fullName>
    </submittedName>
</protein>
<gene>
    <name evidence="2" type="ORF">SDC9_85757</name>
</gene>
<evidence type="ECO:0000313" key="2">
    <source>
        <dbReference type="EMBL" id="MPM39125.1"/>
    </source>
</evidence>
<name>A0A644ZE16_9ZZZZ</name>
<accession>A0A644ZE16</accession>
<feature type="region of interest" description="Disordered" evidence="1">
    <location>
        <begin position="115"/>
        <end position="205"/>
    </location>
</feature>